<dbReference type="CDD" id="cd00093">
    <property type="entry name" value="HTH_XRE"/>
    <property type="match status" value="1"/>
</dbReference>
<dbReference type="SMART" id="SM00530">
    <property type="entry name" value="HTH_XRE"/>
    <property type="match status" value="1"/>
</dbReference>
<feature type="region of interest" description="Disordered" evidence="1">
    <location>
        <begin position="164"/>
        <end position="187"/>
    </location>
</feature>
<sequence>MGLEIINKLKKEKGLTNEALSLQSGVPLGTLSKITSGITKDPKLETLKALAKVLGCTLDDFDDTNTSQNNIDVKEAQLVENYKKLNSIAKNKLVEYSNDLIQIPKYIENDNKVVDYTKLLSKQDKYKDLDNSTNEISATKEDDEFAISRNKALEARKKKEQYFKEKPHLIPKASHDKEGNFTEEDYKHDDDLMMNDDLWND</sequence>
<evidence type="ECO:0000256" key="1">
    <source>
        <dbReference type="SAM" id="MobiDB-lite"/>
    </source>
</evidence>
<dbReference type="Proteomes" id="UP000789738">
    <property type="component" value="Unassembled WGS sequence"/>
</dbReference>
<dbReference type="InterPro" id="IPR010982">
    <property type="entry name" value="Lambda_DNA-bd_dom_sf"/>
</dbReference>
<dbReference type="Pfam" id="PF01381">
    <property type="entry name" value="HTH_3"/>
    <property type="match status" value="1"/>
</dbReference>
<protein>
    <submittedName>
        <fullName evidence="3">DNA-binding protein</fullName>
    </submittedName>
</protein>
<evidence type="ECO:0000259" key="2">
    <source>
        <dbReference type="PROSITE" id="PS50943"/>
    </source>
</evidence>
<dbReference type="PROSITE" id="PS50943">
    <property type="entry name" value="HTH_CROC1"/>
    <property type="match status" value="1"/>
</dbReference>
<gene>
    <name evidence="3" type="ORF">CNEO_40769</name>
</gene>
<dbReference type="InterPro" id="IPR001387">
    <property type="entry name" value="Cro/C1-type_HTH"/>
</dbReference>
<dbReference type="Gene3D" id="1.10.260.40">
    <property type="entry name" value="lambda repressor-like DNA-binding domains"/>
    <property type="match status" value="1"/>
</dbReference>
<dbReference type="EMBL" id="CAKJVE010000004">
    <property type="protein sequence ID" value="CAG9703670.1"/>
    <property type="molecule type" value="Genomic_DNA"/>
</dbReference>
<reference evidence="3" key="1">
    <citation type="submission" date="2021-10" db="EMBL/GenBank/DDBJ databases">
        <authorList>
            <person name="Mesa V."/>
        </authorList>
    </citation>
    <scope>NUCLEOTIDE SEQUENCE</scope>
    <source>
        <strain evidence="3">CC3_PB</strain>
    </source>
</reference>
<dbReference type="RefSeq" id="WP_317076436.1">
    <property type="nucleotide sequence ID" value="NZ_CAKJVE010000004.1"/>
</dbReference>
<dbReference type="AlphaFoldDB" id="A0AA86JU59"/>
<feature type="domain" description="HTH cro/C1-type" evidence="2">
    <location>
        <begin position="6"/>
        <end position="61"/>
    </location>
</feature>
<dbReference type="SUPFAM" id="SSF47413">
    <property type="entry name" value="lambda repressor-like DNA-binding domains"/>
    <property type="match status" value="1"/>
</dbReference>
<dbReference type="GO" id="GO:0003677">
    <property type="term" value="F:DNA binding"/>
    <property type="evidence" value="ECO:0007669"/>
    <property type="project" value="UniProtKB-KW"/>
</dbReference>
<keyword evidence="3" id="KW-0238">DNA-binding</keyword>
<comment type="caution">
    <text evidence="3">The sequence shown here is derived from an EMBL/GenBank/DDBJ whole genome shotgun (WGS) entry which is preliminary data.</text>
</comment>
<organism evidence="3 4">
    <name type="scientific">Clostridium neonatale</name>
    <dbReference type="NCBI Taxonomy" id="137838"/>
    <lineage>
        <taxon>Bacteria</taxon>
        <taxon>Bacillati</taxon>
        <taxon>Bacillota</taxon>
        <taxon>Clostridia</taxon>
        <taxon>Eubacteriales</taxon>
        <taxon>Clostridiaceae</taxon>
        <taxon>Clostridium</taxon>
    </lineage>
</organism>
<evidence type="ECO:0000313" key="4">
    <source>
        <dbReference type="Proteomes" id="UP000789738"/>
    </source>
</evidence>
<name>A0AA86JU59_9CLOT</name>
<accession>A0AA86JU59</accession>
<proteinExistence type="predicted"/>
<evidence type="ECO:0000313" key="3">
    <source>
        <dbReference type="EMBL" id="CAG9703670.1"/>
    </source>
</evidence>